<name>A0A381NI43_9ZZZZ</name>
<evidence type="ECO:0000313" key="4">
    <source>
        <dbReference type="EMBL" id="SUZ53203.1"/>
    </source>
</evidence>
<proteinExistence type="predicted"/>
<dbReference type="PANTHER" id="PTHR42755">
    <property type="entry name" value="3-DEOXY-MANNO-OCTULOSONATE CYTIDYLYLTRANSFERASE"/>
    <property type="match status" value="1"/>
</dbReference>
<keyword evidence="2" id="KW-0472">Membrane</keyword>
<feature type="transmembrane region" description="Helical" evidence="2">
    <location>
        <begin position="21"/>
        <end position="42"/>
    </location>
</feature>
<dbReference type="Pfam" id="PF04413">
    <property type="entry name" value="Glycos_transf_N"/>
    <property type="match status" value="1"/>
</dbReference>
<reference evidence="4" key="1">
    <citation type="submission" date="2018-05" db="EMBL/GenBank/DDBJ databases">
        <authorList>
            <person name="Lanie J.A."/>
            <person name="Ng W.-L."/>
            <person name="Kazmierczak K.M."/>
            <person name="Andrzejewski T.M."/>
            <person name="Davidsen T.M."/>
            <person name="Wayne K.J."/>
            <person name="Tettelin H."/>
            <person name="Glass J.I."/>
            <person name="Rusch D."/>
            <person name="Podicherti R."/>
            <person name="Tsui H.-C.T."/>
            <person name="Winkler M.E."/>
        </authorList>
    </citation>
    <scope>NUCLEOTIDE SEQUENCE</scope>
</reference>
<evidence type="ECO:0000256" key="1">
    <source>
        <dbReference type="ARBA" id="ARBA00022679"/>
    </source>
</evidence>
<dbReference type="InterPro" id="IPR007507">
    <property type="entry name" value="Glycos_transf_N"/>
</dbReference>
<dbReference type="InterPro" id="IPR039901">
    <property type="entry name" value="Kdotransferase"/>
</dbReference>
<dbReference type="Gene3D" id="3.40.50.2000">
    <property type="entry name" value="Glycogen Phosphorylase B"/>
    <property type="match status" value="1"/>
</dbReference>
<dbReference type="PANTHER" id="PTHR42755:SF1">
    <property type="entry name" value="3-DEOXY-D-MANNO-OCTULOSONIC ACID TRANSFERASE, MITOCHONDRIAL-RELATED"/>
    <property type="match status" value="1"/>
</dbReference>
<dbReference type="AlphaFoldDB" id="A0A381NI43"/>
<keyword evidence="1" id="KW-0808">Transferase</keyword>
<dbReference type="EMBL" id="UINC01000319">
    <property type="protein sequence ID" value="SUZ53203.1"/>
    <property type="molecule type" value="Genomic_DNA"/>
</dbReference>
<dbReference type="SUPFAM" id="SSF53756">
    <property type="entry name" value="UDP-Glycosyltransferase/glycogen phosphorylase"/>
    <property type="match status" value="1"/>
</dbReference>
<protein>
    <recommendedName>
        <fullName evidence="3">3-deoxy-D-manno-octulosonic-acid transferase N-terminal domain-containing protein</fullName>
    </recommendedName>
</protein>
<keyword evidence="2" id="KW-1133">Transmembrane helix</keyword>
<accession>A0A381NI43</accession>
<gene>
    <name evidence="4" type="ORF">METZ01_LOCUS6057</name>
</gene>
<evidence type="ECO:0000256" key="2">
    <source>
        <dbReference type="SAM" id="Phobius"/>
    </source>
</evidence>
<dbReference type="GO" id="GO:0005886">
    <property type="term" value="C:plasma membrane"/>
    <property type="evidence" value="ECO:0007669"/>
    <property type="project" value="TreeGrafter"/>
</dbReference>
<sequence>MALLHRTGQRVAINGCRASPMYLIYSLLTFAFFVTVSPYFGYQALRYRKYVNSFWQRLGYLPVSLNVDAESSIWIHAVSVGEVLTARALLPGLRERYPSLRLFMSTTTMTGQRLARENLQGLDGVFYFPFDLNFIVNRTLRLVKPKLFIMMETEIWPNLLRACHRYDVKTILVNGRISSRSYPRYRAIRPLFCKVLAHVDRFCMQGNESSRRLIELGADPGRVTVTGTLKFDSLETPAARPGLQTKDRVLRYFRISELRHVVVAASTLRGEEEPVLRAFAKIKLDTADALLIIAPRHPERFDEVVRMVDSAGFSAARRTDLPIDSEPRVDVVVLDTIGELARLYQIATVVFVGGSLVDVGGHNILEPAIFGKPIVFGPWMQNFKEVAETFLAANGACQVQSGDELEETLQVLLNDPVRRAGLGATARALVESNRGAKERSLEVIQELLPPVDSETSVRVVSPSRFAP</sequence>
<dbReference type="InterPro" id="IPR038107">
    <property type="entry name" value="Glycos_transf_N_sf"/>
</dbReference>
<dbReference type="Gene3D" id="3.40.50.11720">
    <property type="entry name" value="3-Deoxy-D-manno-octulosonic-acid transferase, N-terminal domain"/>
    <property type="match status" value="1"/>
</dbReference>
<dbReference type="GO" id="GO:0009245">
    <property type="term" value="P:lipid A biosynthetic process"/>
    <property type="evidence" value="ECO:0007669"/>
    <property type="project" value="TreeGrafter"/>
</dbReference>
<keyword evidence="2" id="KW-0812">Transmembrane</keyword>
<evidence type="ECO:0000259" key="3">
    <source>
        <dbReference type="Pfam" id="PF04413"/>
    </source>
</evidence>
<feature type="domain" description="3-deoxy-D-manno-octulosonic-acid transferase N-terminal" evidence="3">
    <location>
        <begin position="53"/>
        <end position="232"/>
    </location>
</feature>
<organism evidence="4">
    <name type="scientific">marine metagenome</name>
    <dbReference type="NCBI Taxonomy" id="408172"/>
    <lineage>
        <taxon>unclassified sequences</taxon>
        <taxon>metagenomes</taxon>
        <taxon>ecological metagenomes</taxon>
    </lineage>
</organism>
<dbReference type="GO" id="GO:0016740">
    <property type="term" value="F:transferase activity"/>
    <property type="evidence" value="ECO:0007669"/>
    <property type="project" value="UniProtKB-KW"/>
</dbReference>